<dbReference type="PANTHER" id="PTHR10426:SF88">
    <property type="entry name" value="ADIPOCYTE PLASMA MEMBRANE-ASSOCIATED PROTEIN HEMOMUCIN-RELATED"/>
    <property type="match status" value="1"/>
</dbReference>
<sequence length="358" mass="38620">MRLLSYLVLPLAVVAAYLLFWPVPIEPQMWEPPPLPGPRHPYNEALRAVERIGEGQGVGPEGIAVDDQGRLYAGFIDGRVVRMNADGSAPTLLAETGGRPLGLGFAPDGSVLVADATHGLLQVGADGGLTTLADAADGVPFKLADDVDRAQGSDKAYFSDASSKYPLPDLMAEVFEHRPHGRLLEYDFGTRQTRVLLSDLYFANGVAVGPDEAYVLVTETTRYRVTRYWLKGERAGTSEVFIDNLPGFPDNISFNGSDRFWLALYAPRTSALDALLPRPYLRRVIFRLPHALHPKPKLHGWVLGLDLDGNVVADLQYAGDGAFGPVTSVEQAGDTLYLGSLSDTAIGRLPLSALTGAP</sequence>
<evidence type="ECO:0000259" key="4">
    <source>
        <dbReference type="Pfam" id="PF03088"/>
    </source>
</evidence>
<reference evidence="5 6" key="1">
    <citation type="submission" date="2018-04" db="EMBL/GenBank/DDBJ databases">
        <title>Genomic Encyclopedia of Type Strains, Phase IV (KMG-IV): sequencing the most valuable type-strain genomes for metagenomic binning, comparative biology and taxonomic classification.</title>
        <authorList>
            <person name="Goeker M."/>
        </authorList>
    </citation>
    <scope>NUCLEOTIDE SEQUENCE [LARGE SCALE GENOMIC DNA]</scope>
    <source>
        <strain evidence="5 6">DSM 104150</strain>
    </source>
</reference>
<keyword evidence="6" id="KW-1185">Reference proteome</keyword>
<organism evidence="5 6">
    <name type="scientific">Sinimarinibacterium flocculans</name>
    <dbReference type="NCBI Taxonomy" id="985250"/>
    <lineage>
        <taxon>Bacteria</taxon>
        <taxon>Pseudomonadati</taxon>
        <taxon>Pseudomonadota</taxon>
        <taxon>Gammaproteobacteria</taxon>
        <taxon>Nevskiales</taxon>
        <taxon>Nevskiaceae</taxon>
        <taxon>Sinimarinibacterium</taxon>
    </lineage>
</organism>
<dbReference type="InterPro" id="IPR011042">
    <property type="entry name" value="6-blade_b-propeller_TolB-like"/>
</dbReference>
<accession>A0A318EC43</accession>
<dbReference type="AlphaFoldDB" id="A0A318EC43"/>
<evidence type="ECO:0000313" key="5">
    <source>
        <dbReference type="EMBL" id="PXV67047.1"/>
    </source>
</evidence>
<dbReference type="Proteomes" id="UP000248330">
    <property type="component" value="Unassembled WGS sequence"/>
</dbReference>
<protein>
    <submittedName>
        <fullName evidence="5">Gluconolactonase</fullName>
    </submittedName>
</protein>
<keyword evidence="3" id="KW-0325">Glycoprotein</keyword>
<dbReference type="GO" id="GO:0016787">
    <property type="term" value="F:hydrolase activity"/>
    <property type="evidence" value="ECO:0007669"/>
    <property type="project" value="TreeGrafter"/>
</dbReference>
<dbReference type="EMBL" id="QICN01000006">
    <property type="protein sequence ID" value="PXV67047.1"/>
    <property type="molecule type" value="Genomic_DNA"/>
</dbReference>
<evidence type="ECO:0000256" key="2">
    <source>
        <dbReference type="ARBA" id="ARBA00022553"/>
    </source>
</evidence>
<dbReference type="Gene3D" id="2.120.10.30">
    <property type="entry name" value="TolB, C-terminal domain"/>
    <property type="match status" value="1"/>
</dbReference>
<dbReference type="PANTHER" id="PTHR10426">
    <property type="entry name" value="STRICTOSIDINE SYNTHASE-RELATED"/>
    <property type="match status" value="1"/>
</dbReference>
<keyword evidence="2" id="KW-0597">Phosphoprotein</keyword>
<dbReference type="GO" id="GO:0012505">
    <property type="term" value="C:endomembrane system"/>
    <property type="evidence" value="ECO:0007669"/>
    <property type="project" value="TreeGrafter"/>
</dbReference>
<dbReference type="SUPFAM" id="SSF63829">
    <property type="entry name" value="Calcium-dependent phosphotriesterase"/>
    <property type="match status" value="1"/>
</dbReference>
<dbReference type="RefSeq" id="WP_110265371.1">
    <property type="nucleotide sequence ID" value="NZ_CAKZQT010000011.1"/>
</dbReference>
<gene>
    <name evidence="5" type="ORF">C8D93_10620</name>
</gene>
<dbReference type="OrthoDB" id="9775406at2"/>
<dbReference type="Pfam" id="PF20067">
    <property type="entry name" value="SSL_N"/>
    <property type="match status" value="1"/>
</dbReference>
<proteinExistence type="inferred from homology"/>
<comment type="caution">
    <text evidence="5">The sequence shown here is derived from an EMBL/GenBank/DDBJ whole genome shotgun (WGS) entry which is preliminary data.</text>
</comment>
<evidence type="ECO:0000313" key="6">
    <source>
        <dbReference type="Proteomes" id="UP000248330"/>
    </source>
</evidence>
<evidence type="ECO:0000256" key="1">
    <source>
        <dbReference type="ARBA" id="ARBA00009191"/>
    </source>
</evidence>
<feature type="domain" description="Strictosidine synthase conserved region" evidence="4">
    <location>
        <begin position="145"/>
        <end position="233"/>
    </location>
</feature>
<comment type="similarity">
    <text evidence="1">Belongs to the strictosidine synthase family.</text>
</comment>
<dbReference type="InterPro" id="IPR018119">
    <property type="entry name" value="Strictosidine_synth_cons-reg"/>
</dbReference>
<dbReference type="Pfam" id="PF03088">
    <property type="entry name" value="Str_synth"/>
    <property type="match status" value="1"/>
</dbReference>
<evidence type="ECO:0000256" key="3">
    <source>
        <dbReference type="ARBA" id="ARBA00023180"/>
    </source>
</evidence>
<name>A0A318EC43_9GAMM</name>